<evidence type="ECO:0000313" key="3">
    <source>
        <dbReference type="Proteomes" id="UP000298159"/>
    </source>
</evidence>
<dbReference type="PANTHER" id="PTHR35010:SF3">
    <property type="entry name" value="BLL4873 PROTEIN"/>
    <property type="match status" value="1"/>
</dbReference>
<dbReference type="InterPro" id="IPR010982">
    <property type="entry name" value="Lambda_DNA-bd_dom_sf"/>
</dbReference>
<dbReference type="GO" id="GO:0003677">
    <property type="term" value="F:DNA binding"/>
    <property type="evidence" value="ECO:0007669"/>
    <property type="project" value="InterPro"/>
</dbReference>
<dbReference type="SUPFAM" id="SSF47413">
    <property type="entry name" value="lambda repressor-like DNA-binding domains"/>
    <property type="match status" value="1"/>
</dbReference>
<reference evidence="2 3" key="1">
    <citation type="submission" date="2019-04" db="EMBL/GenBank/DDBJ databases">
        <title>Streptomyces sp. nov. Bv016 isolated from bark of Buahinia variegata.</title>
        <authorList>
            <person name="Kanchanasin P."/>
            <person name="Tanasupawat S."/>
            <person name="Yuki M."/>
            <person name="Kudo T."/>
        </authorList>
    </citation>
    <scope>NUCLEOTIDE SEQUENCE [LARGE SCALE GENOMIC DNA]</scope>
    <source>
        <strain evidence="2 3">Bv016</strain>
    </source>
</reference>
<dbReference type="InterPro" id="IPR001387">
    <property type="entry name" value="Cro/C1-type_HTH"/>
</dbReference>
<dbReference type="Pfam" id="PF17765">
    <property type="entry name" value="MLTR_LBD"/>
    <property type="match status" value="1"/>
</dbReference>
<comment type="caution">
    <text evidence="2">The sequence shown here is derived from an EMBL/GenBank/DDBJ whole genome shotgun (WGS) entry which is preliminary data.</text>
</comment>
<dbReference type="InterPro" id="IPR041413">
    <property type="entry name" value="MLTR_LBD"/>
</dbReference>
<keyword evidence="3" id="KW-1185">Reference proteome</keyword>
<evidence type="ECO:0000313" key="2">
    <source>
        <dbReference type="EMBL" id="TGN78006.1"/>
    </source>
</evidence>
<dbReference type="RefSeq" id="WP_135785705.1">
    <property type="nucleotide sequence ID" value="NZ_SRRT01000003.1"/>
</dbReference>
<accession>A0A4Z1D6Z4</accession>
<dbReference type="Gene3D" id="1.10.260.40">
    <property type="entry name" value="lambda repressor-like DNA-binding domains"/>
    <property type="match status" value="1"/>
</dbReference>
<dbReference type="Proteomes" id="UP000298159">
    <property type="component" value="Unassembled WGS sequence"/>
</dbReference>
<dbReference type="Pfam" id="PF13560">
    <property type="entry name" value="HTH_31"/>
    <property type="match status" value="1"/>
</dbReference>
<dbReference type="SMART" id="SM00530">
    <property type="entry name" value="HTH_XRE"/>
    <property type="match status" value="1"/>
</dbReference>
<proteinExistence type="predicted"/>
<protein>
    <submittedName>
        <fullName evidence="2">Transcriptional regulator</fullName>
    </submittedName>
</protein>
<organism evidence="2 3">
    <name type="scientific">Streptomyces bauhiniae</name>
    <dbReference type="NCBI Taxonomy" id="2340725"/>
    <lineage>
        <taxon>Bacteria</taxon>
        <taxon>Bacillati</taxon>
        <taxon>Actinomycetota</taxon>
        <taxon>Actinomycetes</taxon>
        <taxon>Kitasatosporales</taxon>
        <taxon>Streptomycetaceae</taxon>
        <taxon>Streptomyces</taxon>
    </lineage>
</organism>
<gene>
    <name evidence="2" type="ORF">E5083_12445</name>
</gene>
<name>A0A4Z1D6Z4_9ACTN</name>
<dbReference type="PANTHER" id="PTHR35010">
    <property type="entry name" value="BLL4672 PROTEIN-RELATED"/>
    <property type="match status" value="1"/>
</dbReference>
<dbReference type="Gene3D" id="3.30.450.180">
    <property type="match status" value="1"/>
</dbReference>
<dbReference type="EMBL" id="SRRT01000003">
    <property type="protein sequence ID" value="TGN78006.1"/>
    <property type="molecule type" value="Genomic_DNA"/>
</dbReference>
<evidence type="ECO:0000259" key="1">
    <source>
        <dbReference type="SMART" id="SM00530"/>
    </source>
</evidence>
<dbReference type="CDD" id="cd00093">
    <property type="entry name" value="HTH_XRE"/>
    <property type="match status" value="1"/>
</dbReference>
<feature type="domain" description="HTH cro/C1-type" evidence="1">
    <location>
        <begin position="30"/>
        <end position="102"/>
    </location>
</feature>
<sequence length="282" mass="31707">MRGSGVASVQEETRNVRDAGRERRAALRHFLRSRRARLSPGDVGLTVGGRRNTPGLRREEVAVLAGVSASWYTWLEQGRDIKVSEDVLDAVSKALNLDRTERAHLYLLAGVNPPAARQEVTPEELARLRLAVEGWQPAPAFVADRYWNVLVSNAPARTLLGVQETGSNYLWSFFTDGLNRSRYPHWLDVASRLVGQFRVQAVRFLDDPNFELLARRLCSASPDFDRLWARHETRDTGIATVEVRPAPGRRAAFHHVVMGLHQRSEPLLMLYMPTQLPGDRAG</sequence>
<dbReference type="GeneID" id="95448407"/>
<dbReference type="AlphaFoldDB" id="A0A4Z1D6Z4"/>